<dbReference type="AlphaFoldDB" id="A0A916NS10"/>
<dbReference type="RefSeq" id="WP_258542187.1">
    <property type="nucleotide sequence ID" value="NZ_OU015584.1"/>
</dbReference>
<dbReference type="EMBL" id="OU015584">
    <property type="protein sequence ID" value="CAG5082680.1"/>
    <property type="molecule type" value="Genomic_DNA"/>
</dbReference>
<dbReference type="KEGG" id="ptan:CRYO30217_01981"/>
<evidence type="ECO:0000313" key="2">
    <source>
        <dbReference type="Proteomes" id="UP000683507"/>
    </source>
</evidence>
<keyword evidence="2" id="KW-1185">Reference proteome</keyword>
<proteinExistence type="predicted"/>
<name>A0A916NS10_9FLAO</name>
<dbReference type="Proteomes" id="UP000683507">
    <property type="component" value="Chromosome"/>
</dbReference>
<evidence type="ECO:0000313" key="1">
    <source>
        <dbReference type="EMBL" id="CAG5082680.1"/>
    </source>
</evidence>
<reference evidence="1" key="1">
    <citation type="submission" date="2021-04" db="EMBL/GenBank/DDBJ databases">
        <authorList>
            <person name="Rodrigo-Torres L."/>
            <person name="Arahal R. D."/>
            <person name="Lucena T."/>
        </authorList>
    </citation>
    <scope>NUCLEOTIDE SEQUENCE</scope>
    <source>
        <strain evidence="1">AS29M-1</strain>
    </source>
</reference>
<sequence length="149" mass="16708">MRISLIIIGIVAACVCSCTKNELEDLTLVDNMFHPSNGDFMHIDSASRESISFGNAIFTIYGHAELADAIQLTDLVFVVRKQSTQIYSMNCDNGGCTFDGNGHLSINSQENTFAYQVTLVNYSQDFYFEMYLQKNGKRFTNKSSIIVPY</sequence>
<gene>
    <name evidence="1" type="ORF">CRYO30217_01981</name>
</gene>
<organism evidence="1 2">
    <name type="scientific">Parvicella tangerina</name>
    <dbReference type="NCBI Taxonomy" id="2829795"/>
    <lineage>
        <taxon>Bacteria</taxon>
        <taxon>Pseudomonadati</taxon>
        <taxon>Bacteroidota</taxon>
        <taxon>Flavobacteriia</taxon>
        <taxon>Flavobacteriales</taxon>
        <taxon>Parvicellaceae</taxon>
        <taxon>Parvicella</taxon>
    </lineage>
</organism>
<protein>
    <submittedName>
        <fullName evidence="1">Uncharacterized protein</fullName>
    </submittedName>
</protein>
<accession>A0A916NS10</accession>